<reference evidence="1" key="1">
    <citation type="journal article" date="2015" name="Nature">
        <title>Complex archaea that bridge the gap between prokaryotes and eukaryotes.</title>
        <authorList>
            <person name="Spang A."/>
            <person name="Saw J.H."/>
            <person name="Jorgensen S.L."/>
            <person name="Zaremba-Niedzwiedzka K."/>
            <person name="Martijn J."/>
            <person name="Lind A.E."/>
            <person name="van Eijk R."/>
            <person name="Schleper C."/>
            <person name="Guy L."/>
            <person name="Ettema T.J."/>
        </authorList>
    </citation>
    <scope>NUCLEOTIDE SEQUENCE</scope>
</reference>
<organism evidence="1">
    <name type="scientific">marine sediment metagenome</name>
    <dbReference type="NCBI Taxonomy" id="412755"/>
    <lineage>
        <taxon>unclassified sequences</taxon>
        <taxon>metagenomes</taxon>
        <taxon>ecological metagenomes</taxon>
    </lineage>
</organism>
<dbReference type="EMBL" id="LAZR01034539">
    <property type="protein sequence ID" value="KKL45021.1"/>
    <property type="molecule type" value="Genomic_DNA"/>
</dbReference>
<comment type="caution">
    <text evidence="1">The sequence shown here is derived from an EMBL/GenBank/DDBJ whole genome shotgun (WGS) entry which is preliminary data.</text>
</comment>
<protein>
    <recommendedName>
        <fullName evidence="2">DUF3168 domain-containing protein</fullName>
    </recommendedName>
</protein>
<evidence type="ECO:0000313" key="1">
    <source>
        <dbReference type="EMBL" id="KKL45021.1"/>
    </source>
</evidence>
<name>A0A0F9CU67_9ZZZZ</name>
<proteinExistence type="predicted"/>
<accession>A0A0F9CU67</accession>
<evidence type="ECO:0008006" key="2">
    <source>
        <dbReference type="Google" id="ProtNLM"/>
    </source>
</evidence>
<gene>
    <name evidence="1" type="ORF">LCGC14_2359820</name>
</gene>
<dbReference type="AlphaFoldDB" id="A0A0F9CU67"/>
<sequence>MTLPDTNAIIREHLANNTALAALVGDRIYSPRLPENADLPAVGFFTRGGTSNPYIPDMPTPSVQFDCWATDVEVAGVVTSGHILARQVYRALYDALQGIQNTTVTISGTDHLILSAIEEVQGQDLVDIEIPKYFRVLTFFAIMIR</sequence>